<feature type="domain" description="NXPE C-terminal" evidence="2">
    <location>
        <begin position="146"/>
        <end position="322"/>
    </location>
</feature>
<organism evidence="3 4">
    <name type="scientific">Acipenser ruthenus</name>
    <name type="common">Sterlet sturgeon</name>
    <dbReference type="NCBI Taxonomy" id="7906"/>
    <lineage>
        <taxon>Eukaryota</taxon>
        <taxon>Metazoa</taxon>
        <taxon>Chordata</taxon>
        <taxon>Craniata</taxon>
        <taxon>Vertebrata</taxon>
        <taxon>Euteleostomi</taxon>
        <taxon>Actinopterygii</taxon>
        <taxon>Chondrostei</taxon>
        <taxon>Acipenseriformes</taxon>
        <taxon>Acipenseridae</taxon>
        <taxon>Acipenser</taxon>
    </lineage>
</organism>
<dbReference type="SUPFAM" id="SSF81296">
    <property type="entry name" value="E set domains"/>
    <property type="match status" value="1"/>
</dbReference>
<dbReference type="InterPro" id="IPR057106">
    <property type="entry name" value="NXPE4_C"/>
</dbReference>
<dbReference type="Pfam" id="PF06312">
    <property type="entry name" value="Neurexophilin"/>
    <property type="match status" value="1"/>
</dbReference>
<comment type="caution">
    <text evidence="3">The sequence shown here is derived from an EMBL/GenBank/DDBJ whole genome shotgun (WGS) entry which is preliminary data.</text>
</comment>
<dbReference type="InterPro" id="IPR014756">
    <property type="entry name" value="Ig_E-set"/>
</dbReference>
<reference evidence="3 4" key="1">
    <citation type="submission" date="2019-01" db="EMBL/GenBank/DDBJ databases">
        <title>Draft Genome and Complete Hox-Cluster Characterization of the Sterlet Sturgeon (Acipenser ruthenus).</title>
        <authorList>
            <person name="Wei Q."/>
        </authorList>
    </citation>
    <scope>NUCLEOTIDE SEQUENCE [LARGE SCALE GENOMIC DNA]</scope>
    <source>
        <strain evidence="3">WHYD16114868_AA</strain>
        <tissue evidence="3">Blood</tissue>
    </source>
</reference>
<accession>A0A444UAM5</accession>
<dbReference type="InterPro" id="IPR013783">
    <property type="entry name" value="Ig-like_fold"/>
</dbReference>
<comment type="similarity">
    <text evidence="1">Belongs to the NXPE family.</text>
</comment>
<keyword evidence="4" id="KW-1185">Reference proteome</keyword>
<dbReference type="InterPro" id="IPR026845">
    <property type="entry name" value="NXPH/NXPE"/>
</dbReference>
<dbReference type="AlphaFoldDB" id="A0A444UAM5"/>
<evidence type="ECO:0000259" key="2">
    <source>
        <dbReference type="Pfam" id="PF24536"/>
    </source>
</evidence>
<gene>
    <name evidence="3" type="ORF">EOD39_16139</name>
</gene>
<dbReference type="PANTHER" id="PTHR16165">
    <property type="entry name" value="NXPE FAMILY MEMBER"/>
    <property type="match status" value="1"/>
</dbReference>
<proteinExistence type="inferred from homology"/>
<dbReference type="PANTHER" id="PTHR16165:SF3">
    <property type="entry name" value="NXPE FAMILY MEMBER 1"/>
    <property type="match status" value="1"/>
</dbReference>
<evidence type="ECO:0000313" key="3">
    <source>
        <dbReference type="EMBL" id="RXM32218.1"/>
    </source>
</evidence>
<name>A0A444UAM5_ACIRT</name>
<sequence length="326" mass="37260">MVSVRVEMNDYRGKPKTYGGDFILARIHSPELKAGAAGVPEDFNNGTYRVNFTLFWPGSVKVSVLLMHSSEVLSTLCQAKEYCNDKFIFTGTFHNSTLQETSRCDIHLSTNETVCEFKDERNQESFSCFKPKTLPCETLHYTRSRNNLKYTSKTEPHAPKLTIDKKRNITMSWKMHGFPCISYSPCFMDGGIYIAQELDRLAGGENTVIAISVGQHLRPFPLKFYVTRLMNIKQAVTRLLQRSPLTRVFVKSENTRELNSEIIWASDWHGHLQNLALREVFRGVKVGFIDAWEFNVAANSFDLHPNRNIVHNQIALFLSYLCGPSF</sequence>
<evidence type="ECO:0000256" key="1">
    <source>
        <dbReference type="ARBA" id="ARBA00005431"/>
    </source>
</evidence>
<protein>
    <submittedName>
        <fullName evidence="3">NXPE family member 2</fullName>
    </submittedName>
</protein>
<dbReference type="EMBL" id="SCEB01214930">
    <property type="protein sequence ID" value="RXM32218.1"/>
    <property type="molecule type" value="Genomic_DNA"/>
</dbReference>
<dbReference type="Gene3D" id="2.60.40.10">
    <property type="entry name" value="Immunoglobulins"/>
    <property type="match status" value="1"/>
</dbReference>
<dbReference type="Proteomes" id="UP000289886">
    <property type="component" value="Unassembled WGS sequence"/>
</dbReference>
<dbReference type="Pfam" id="PF24536">
    <property type="entry name" value="NXPE4_C"/>
    <property type="match status" value="1"/>
</dbReference>
<evidence type="ECO:0000313" key="4">
    <source>
        <dbReference type="Proteomes" id="UP000289886"/>
    </source>
</evidence>